<evidence type="ECO:0000313" key="1">
    <source>
        <dbReference type="EMBL" id="KPW91785.1"/>
    </source>
</evidence>
<accession>A0A0P9S2K0</accession>
<gene>
    <name evidence="1" type="ORF">ALO79_02152</name>
</gene>
<evidence type="ECO:0000313" key="2">
    <source>
        <dbReference type="Proteomes" id="UP000050381"/>
    </source>
</evidence>
<organism evidence="1 2">
    <name type="scientific">Pseudomonas syringae pv. castaneae</name>
    <dbReference type="NCBI Taxonomy" id="264450"/>
    <lineage>
        <taxon>Bacteria</taxon>
        <taxon>Pseudomonadati</taxon>
        <taxon>Pseudomonadota</taxon>
        <taxon>Gammaproteobacteria</taxon>
        <taxon>Pseudomonadales</taxon>
        <taxon>Pseudomonadaceae</taxon>
        <taxon>Pseudomonas</taxon>
        <taxon>Pseudomonas syringae</taxon>
    </lineage>
</organism>
<comment type="caution">
    <text evidence="1">The sequence shown here is derived from an EMBL/GenBank/DDBJ whole genome shotgun (WGS) entry which is preliminary data.</text>
</comment>
<dbReference type="PATRIC" id="fig|264450.4.peg.2585"/>
<dbReference type="RefSeq" id="WP_057433407.1">
    <property type="nucleotide sequence ID" value="NZ_LIIH01000098.1"/>
</dbReference>
<dbReference type="AlphaFoldDB" id="A0A0P9S2K0"/>
<dbReference type="Proteomes" id="UP000050381">
    <property type="component" value="Unassembled WGS sequence"/>
</dbReference>
<protein>
    <submittedName>
        <fullName evidence="1">Uncharacterized protein</fullName>
    </submittedName>
</protein>
<sequence length="289" mass="33753">MSNITNTSFYENLFLPGKMPTKCLLCTEGKLHQLGHIIPKFAMRWIKDAGKLKDLHFNNTEDKMVDTPAIRMMCEACETKISLLEKCFTDNYFKRYYRKQPMRSMWDELYAFSISVAWRILASSRILKDTEMHIKEYDEAFSSIESRARSFLMDTSHKCDIAVYVFSADEILNNLSVDKYNKSLLLFSIRQGLKAHNFYDNSGFFTLSFGRVPIIAFKIGFLYFFVVDTGYFRNVPFFMKAVRSPATYDLYTVEFTDGFLGFMDWCFELGLYEVDSSCIPKANYARRNT</sequence>
<dbReference type="EMBL" id="LJQD01000432">
    <property type="protein sequence ID" value="KPW91785.1"/>
    <property type="molecule type" value="Genomic_DNA"/>
</dbReference>
<reference evidence="1 2" key="1">
    <citation type="submission" date="2015-09" db="EMBL/GenBank/DDBJ databases">
        <title>Genome announcement of multiple Pseudomonas syringae strains.</title>
        <authorList>
            <person name="Thakur S."/>
            <person name="Wang P.W."/>
            <person name="Gong Y."/>
            <person name="Weir B.S."/>
            <person name="Guttman D.S."/>
        </authorList>
    </citation>
    <scope>NUCLEOTIDE SEQUENCE [LARGE SCALE GENOMIC DNA]</scope>
    <source>
        <strain evidence="1 2">ICMP9419</strain>
    </source>
</reference>
<proteinExistence type="predicted"/>
<name>A0A0P9S2K0_PSESX</name>